<dbReference type="Pfam" id="PF02538">
    <property type="entry name" value="Hydantoinase_B"/>
    <property type="match status" value="1"/>
</dbReference>
<dbReference type="InterPro" id="IPR049517">
    <property type="entry name" value="ACX-like_C"/>
</dbReference>
<dbReference type="Proteomes" id="UP000748531">
    <property type="component" value="Unassembled WGS sequence"/>
</dbReference>
<dbReference type="Pfam" id="PF05378">
    <property type="entry name" value="Hydant_A_N"/>
    <property type="match status" value="1"/>
</dbReference>
<evidence type="ECO:0000313" key="7">
    <source>
        <dbReference type="Proteomes" id="UP000748531"/>
    </source>
</evidence>
<dbReference type="PANTHER" id="PTHR11365">
    <property type="entry name" value="5-OXOPROLINASE RELATED"/>
    <property type="match status" value="1"/>
</dbReference>
<sequence>MGYRFAIDRGGTFTDVYARCPDGKVRVLKLLSQDPGNYDDAPLEAIRRIIESDTGKKCSLTTDDIDSIRMGTTLATNALLERTGERCALAITQGFKDVLLIGNQSRPDIFDLKVEMPDVLHDDVIEIEERVLLKQHACQLTHNYTTDISVTGEQIFIANPLNRSSARTQLERIFNAGIRSLAVVLMHSYLYPKHELALADIAHEVGFTNISLSHRVMPMIKIVPRAFTATADSYLTPCIRRYVEGFSSDFCAGSKKLQVLFMLSDGGLSPADDFLGSRAILSGPAGGVIGYAMTAYNAECGQPVVGFDMGGTSTDVSRYGGELEHVFETTIAGLTIQAPQLNISTVAAGGGSCLSFRCGMYQVGPESAGAFPGPVAYGHPGGKLSVTDANLILGRLLPAYFPALFGPEHNAPLDTRAARHSFEQLATEINTSTAGQHSGDRALLSVEDVALGFVRVANETMCRPIRSLTQGKGYDTSKHILACFGGAGGQHACSIARLLGIKKVVIHRYAGILSAYGMALADVVREQQLPCQLSYKPENFAAIDNLITQLIYAATTQLTDEGFDASHILCDVFLHLRYEGTDGALMCQAWKHNANSESLPAACSSYGDFERAFVERYKLEFGFTLSSREIIVDDVRVRGRAVSDVEPPPEIPRAPDGEHPRPLIMTKTYFDQGYLDTEVHLLDDLLADHRVKGPALIVAEHSTVLIEPNCEAVIMTTGDIEIQVYSDTSQTQLTMSTQLDAVQLSIFSHRFMSIAEQMGRVLQRTAISTNIKERLDFSCALFDNTGGLVANAPHIPVHLGAMQHAVQYQIEATGNQFAPGEVLLSNHPCAGGSHLPDLTVITPVFIGDLKKPALFVANRGHHADIGGSTPGSMPPHSTSIFEEGAVFKTFYLVKDGRFQEEDVTAALMAPATSYPGCSGTRNLSDNLSDLKAQVAANQKGVHLLQQLIDEYGLPVVQAYMKHIQDNAEMAVRHMLRSACLEAKTYVDAASSSSYCTAISSSYPSLKPLSAIDYLDDGTPICLQVSVDPFTGSAHFDFTGTGSEVLGNTNAPQAVLYSCLFYALRCLVGGQICLNNGCLKPIKITVPPGTILSASPEAAVVGGNVLTSQRIVDVILAAFRVCAASQGCMNNVTFGTEKLGYYETVAGGAGAGPGWHGRSGVHTHMTNTRMTDPEILEQRYPVVLEHFGVRSGSGGRGRWNGGDGLTRRMRFRIPVTLSVLTERRSFPPYGLFGGLPGARGLNLLQRAGSTHSVNIGGKAKVLLSAGDVFILHTPGGGGFGRPEEDCDQ</sequence>
<evidence type="ECO:0000256" key="1">
    <source>
        <dbReference type="ARBA" id="ARBA00010403"/>
    </source>
</evidence>
<dbReference type="InterPro" id="IPR002821">
    <property type="entry name" value="Hydantoinase_A"/>
</dbReference>
<dbReference type="EMBL" id="LUCH01000467">
    <property type="protein sequence ID" value="KAF5405063.1"/>
    <property type="molecule type" value="Genomic_DNA"/>
</dbReference>
<name>A0A8J4SSB9_9TREM</name>
<feature type="domain" description="Hydantoinase A/oxoprolinase" evidence="2">
    <location>
        <begin position="225"/>
        <end position="526"/>
    </location>
</feature>
<organism evidence="6 7">
    <name type="scientific">Paragonimus heterotremus</name>
    <dbReference type="NCBI Taxonomy" id="100268"/>
    <lineage>
        <taxon>Eukaryota</taxon>
        <taxon>Metazoa</taxon>
        <taxon>Spiralia</taxon>
        <taxon>Lophotrochozoa</taxon>
        <taxon>Platyhelminthes</taxon>
        <taxon>Trematoda</taxon>
        <taxon>Digenea</taxon>
        <taxon>Plagiorchiida</taxon>
        <taxon>Troglotremata</taxon>
        <taxon>Troglotrematidae</taxon>
        <taxon>Paragonimus</taxon>
    </lineage>
</organism>
<feature type="domain" description="Hydantoinase/oxoprolinase N-terminal" evidence="4">
    <location>
        <begin position="4"/>
        <end position="205"/>
    </location>
</feature>
<dbReference type="InterPro" id="IPR008040">
    <property type="entry name" value="Hydant_A_N"/>
</dbReference>
<evidence type="ECO:0000313" key="6">
    <source>
        <dbReference type="EMBL" id="KAF5405063.1"/>
    </source>
</evidence>
<evidence type="ECO:0000259" key="4">
    <source>
        <dbReference type="Pfam" id="PF05378"/>
    </source>
</evidence>
<dbReference type="InterPro" id="IPR003692">
    <property type="entry name" value="Hydantoinase_B"/>
</dbReference>
<evidence type="ECO:0000259" key="3">
    <source>
        <dbReference type="Pfam" id="PF02538"/>
    </source>
</evidence>
<gene>
    <name evidence="6" type="ORF">PHET_01487</name>
</gene>
<evidence type="ECO:0000259" key="2">
    <source>
        <dbReference type="Pfam" id="PF01968"/>
    </source>
</evidence>
<dbReference type="GO" id="GO:0006749">
    <property type="term" value="P:glutathione metabolic process"/>
    <property type="evidence" value="ECO:0007669"/>
    <property type="project" value="TreeGrafter"/>
</dbReference>
<keyword evidence="7" id="KW-1185">Reference proteome</keyword>
<protein>
    <submittedName>
        <fullName evidence="6">5-oxoprolinase ATP-hydrolyzing</fullName>
    </submittedName>
</protein>
<feature type="domain" description="Acetophenone carboxylase-like C-terminal" evidence="5">
    <location>
        <begin position="541"/>
        <end position="714"/>
    </location>
</feature>
<feature type="domain" description="Hydantoinase B/oxoprolinase" evidence="3">
    <location>
        <begin position="740"/>
        <end position="1281"/>
    </location>
</feature>
<dbReference type="InterPro" id="IPR045079">
    <property type="entry name" value="Oxoprolinase-like"/>
</dbReference>
<dbReference type="OrthoDB" id="3643at2759"/>
<comment type="caution">
    <text evidence="6">The sequence shown here is derived from an EMBL/GenBank/DDBJ whole genome shotgun (WGS) entry which is preliminary data.</text>
</comment>
<comment type="similarity">
    <text evidence="1">Belongs to the oxoprolinase family.</text>
</comment>
<dbReference type="Pfam" id="PF01968">
    <property type="entry name" value="Hydantoinase_A"/>
    <property type="match status" value="1"/>
</dbReference>
<accession>A0A8J4SSB9</accession>
<dbReference type="GO" id="GO:0017168">
    <property type="term" value="F:5-oxoprolinase (ATP-hydrolyzing) activity"/>
    <property type="evidence" value="ECO:0007669"/>
    <property type="project" value="TreeGrafter"/>
</dbReference>
<dbReference type="GO" id="GO:0005829">
    <property type="term" value="C:cytosol"/>
    <property type="evidence" value="ECO:0007669"/>
    <property type="project" value="TreeGrafter"/>
</dbReference>
<dbReference type="Pfam" id="PF19278">
    <property type="entry name" value="Hydant_A_C"/>
    <property type="match status" value="1"/>
</dbReference>
<evidence type="ECO:0000259" key="5">
    <source>
        <dbReference type="Pfam" id="PF19278"/>
    </source>
</evidence>
<reference evidence="6" key="1">
    <citation type="submission" date="2019-05" db="EMBL/GenBank/DDBJ databases">
        <title>Annotation for the trematode Paragonimus heterotremus.</title>
        <authorList>
            <person name="Choi Y.-J."/>
        </authorList>
    </citation>
    <scope>NUCLEOTIDE SEQUENCE</scope>
    <source>
        <strain evidence="6">LC</strain>
    </source>
</reference>
<dbReference type="PANTHER" id="PTHR11365:SF2">
    <property type="entry name" value="5-OXOPROLINASE"/>
    <property type="match status" value="1"/>
</dbReference>
<proteinExistence type="inferred from homology"/>